<reference evidence="1 2" key="1">
    <citation type="submission" date="2014-08" db="EMBL/GenBank/DDBJ databases">
        <authorList>
            <person name="Moulin Lionel"/>
        </authorList>
    </citation>
    <scope>NUCLEOTIDE SEQUENCE [LARGE SCALE GENOMIC DNA]</scope>
</reference>
<dbReference type="AlphaFoldDB" id="A0A090GH76"/>
<accession>A0A090GH76</accession>
<dbReference type="Proteomes" id="UP000046373">
    <property type="component" value="Unassembled WGS sequence"/>
</dbReference>
<evidence type="ECO:0000313" key="2">
    <source>
        <dbReference type="Proteomes" id="UP000046373"/>
    </source>
</evidence>
<evidence type="ECO:0000313" key="1">
    <source>
        <dbReference type="EMBL" id="CDX30945.1"/>
    </source>
</evidence>
<proteinExistence type="predicted"/>
<protein>
    <submittedName>
        <fullName evidence="1">Uncharacterized protein</fullName>
    </submittedName>
</protein>
<organism evidence="1 2">
    <name type="scientific">Mesorhizobium plurifarium</name>
    <dbReference type="NCBI Taxonomy" id="69974"/>
    <lineage>
        <taxon>Bacteria</taxon>
        <taxon>Pseudomonadati</taxon>
        <taxon>Pseudomonadota</taxon>
        <taxon>Alphaproteobacteria</taxon>
        <taxon>Hyphomicrobiales</taxon>
        <taxon>Phyllobacteriaceae</taxon>
        <taxon>Mesorhizobium</taxon>
    </lineage>
</organism>
<sequence length="106" mass="11512">MPLSNLIRERIRRSSNRSPGQREVHWMSSETDVAAANGCATASCGCRAGLGHRVIGIPWGHIEKSHKIYYGTKMLGTDQGIATNSTYQPNARTAGVAPTEQLLLSF</sequence>
<dbReference type="EMBL" id="CCNB01000006">
    <property type="protein sequence ID" value="CDX30945.1"/>
    <property type="molecule type" value="Genomic_DNA"/>
</dbReference>
<gene>
    <name evidence="1" type="ORF">MPLDJ20_140106</name>
</gene>
<name>A0A090GH76_MESPL</name>